<reference evidence="3 4" key="1">
    <citation type="submission" date="2019-02" db="EMBL/GenBank/DDBJ databases">
        <title>Deep-cultivation of Planctomycetes and their phenomic and genomic characterization uncovers novel biology.</title>
        <authorList>
            <person name="Wiegand S."/>
            <person name="Jogler M."/>
            <person name="Boedeker C."/>
            <person name="Pinto D."/>
            <person name="Vollmers J."/>
            <person name="Rivas-Marin E."/>
            <person name="Kohn T."/>
            <person name="Peeters S.H."/>
            <person name="Heuer A."/>
            <person name="Rast P."/>
            <person name="Oberbeckmann S."/>
            <person name="Bunk B."/>
            <person name="Jeske O."/>
            <person name="Meyerdierks A."/>
            <person name="Storesund J.E."/>
            <person name="Kallscheuer N."/>
            <person name="Luecker S."/>
            <person name="Lage O.M."/>
            <person name="Pohl T."/>
            <person name="Merkel B.J."/>
            <person name="Hornburger P."/>
            <person name="Mueller R.-W."/>
            <person name="Bruemmer F."/>
            <person name="Labrenz M."/>
            <person name="Spormann A.M."/>
            <person name="Op den Camp H."/>
            <person name="Overmann J."/>
            <person name="Amann R."/>
            <person name="Jetten M.S.M."/>
            <person name="Mascher T."/>
            <person name="Medema M.H."/>
            <person name="Devos D.P."/>
            <person name="Kaster A.-K."/>
            <person name="Ovreas L."/>
            <person name="Rohde M."/>
            <person name="Galperin M.Y."/>
            <person name="Jogler C."/>
        </authorList>
    </citation>
    <scope>NUCLEOTIDE SEQUENCE [LARGE SCALE GENOMIC DNA]</scope>
    <source>
        <strain evidence="3 4">SV_7m_r</strain>
    </source>
</reference>
<keyword evidence="2" id="KW-0732">Signal</keyword>
<dbReference type="AlphaFoldDB" id="A0A517SW67"/>
<feature type="chain" id="PRO_5021697670" description="Cytochrome c domain-containing protein" evidence="2">
    <location>
        <begin position="36"/>
        <end position="401"/>
    </location>
</feature>
<evidence type="ECO:0000256" key="1">
    <source>
        <dbReference type="SAM" id="MobiDB-lite"/>
    </source>
</evidence>
<evidence type="ECO:0000313" key="4">
    <source>
        <dbReference type="Proteomes" id="UP000315003"/>
    </source>
</evidence>
<evidence type="ECO:0000256" key="2">
    <source>
        <dbReference type="SAM" id="SignalP"/>
    </source>
</evidence>
<proteinExistence type="predicted"/>
<sequence precursor="true">MNNTNQNEWRRLCKLGTLFSILTSLVIAAATDATAQDSLNLPFSQTLAETPKTASKPTQHYVLLTNGNVFAGQIERAGHWVVIHRSEDSALRVPSNQVVDIKPSLDGLYQLRIGNRHHLDLQQIHDDIRWSLKVGLLDRAAEDAIRAKKLDPHDPLTKHYLKTVAIRLQESLDSSKQIANASGVRNAGFETNQQQGTVASTQYIQPASEGIAATPSNPIRYVPLSSQNKHWFATSVHSVLVNRCASCHRRGPDSPSDFQLSSRADVSFAAKNAVEQDLAAVLRYVDRLQPQASGILVRSGDGHGGKKGTLGGSPELTQRLRSWVFETAAELRSQQPSGPAMNQSQTIQQSSFIEFADDEQPASETQPQSASSGIRRMPQVTNPNDPSIFNRRVSQLPDVPQ</sequence>
<keyword evidence="4" id="KW-1185">Reference proteome</keyword>
<name>A0A517SW67_9BACT</name>
<gene>
    <name evidence="3" type="ORF">SV7mr_28310</name>
</gene>
<dbReference type="RefSeq" id="WP_145272824.1">
    <property type="nucleotide sequence ID" value="NZ_CP036272.1"/>
</dbReference>
<evidence type="ECO:0000313" key="3">
    <source>
        <dbReference type="EMBL" id="QDT60311.1"/>
    </source>
</evidence>
<dbReference type="EMBL" id="CP036272">
    <property type="protein sequence ID" value="QDT60311.1"/>
    <property type="molecule type" value="Genomic_DNA"/>
</dbReference>
<organism evidence="3 4">
    <name type="scientific">Stieleria bergensis</name>
    <dbReference type="NCBI Taxonomy" id="2528025"/>
    <lineage>
        <taxon>Bacteria</taxon>
        <taxon>Pseudomonadati</taxon>
        <taxon>Planctomycetota</taxon>
        <taxon>Planctomycetia</taxon>
        <taxon>Pirellulales</taxon>
        <taxon>Pirellulaceae</taxon>
        <taxon>Stieleria</taxon>
    </lineage>
</organism>
<protein>
    <recommendedName>
        <fullName evidence="5">Cytochrome c domain-containing protein</fullName>
    </recommendedName>
</protein>
<evidence type="ECO:0008006" key="5">
    <source>
        <dbReference type="Google" id="ProtNLM"/>
    </source>
</evidence>
<feature type="region of interest" description="Disordered" evidence="1">
    <location>
        <begin position="357"/>
        <end position="401"/>
    </location>
</feature>
<feature type="compositionally biased region" description="Polar residues" evidence="1">
    <location>
        <begin position="362"/>
        <end position="372"/>
    </location>
</feature>
<dbReference type="Proteomes" id="UP000315003">
    <property type="component" value="Chromosome"/>
</dbReference>
<feature type="signal peptide" evidence="2">
    <location>
        <begin position="1"/>
        <end position="35"/>
    </location>
</feature>
<accession>A0A517SW67</accession>
<dbReference type="OrthoDB" id="251278at2"/>